<dbReference type="PANTHER" id="PTHR43547">
    <property type="entry name" value="TWO-COMPONENT HISTIDINE KINASE"/>
    <property type="match status" value="1"/>
</dbReference>
<dbReference type="InterPro" id="IPR036890">
    <property type="entry name" value="HATPase_C_sf"/>
</dbReference>
<evidence type="ECO:0000256" key="2">
    <source>
        <dbReference type="PROSITE-ProRule" id="PRU00169"/>
    </source>
</evidence>
<dbReference type="CDD" id="cd19920">
    <property type="entry name" value="REC_PA4781-like"/>
    <property type="match status" value="1"/>
</dbReference>
<dbReference type="EMBL" id="ATBP01000001">
    <property type="protein sequence ID" value="ETR74706.1"/>
    <property type="molecule type" value="Genomic_DNA"/>
</dbReference>
<keyword evidence="4" id="KW-0418">Kinase</keyword>
<gene>
    <name evidence="4" type="ORF">OMM_00036</name>
</gene>
<dbReference type="Pfam" id="PF00072">
    <property type="entry name" value="Response_reg"/>
    <property type="match status" value="1"/>
</dbReference>
<dbReference type="Proteomes" id="UP000189670">
    <property type="component" value="Unassembled WGS sequence"/>
</dbReference>
<dbReference type="InterPro" id="IPR011006">
    <property type="entry name" value="CheY-like_superfamily"/>
</dbReference>
<dbReference type="PROSITE" id="PS50110">
    <property type="entry name" value="RESPONSE_REGULATORY"/>
    <property type="match status" value="1"/>
</dbReference>
<name>A0A1V1PIQ2_9BACT</name>
<dbReference type="Gene3D" id="3.30.565.10">
    <property type="entry name" value="Histidine kinase-like ATPase, C-terminal domain"/>
    <property type="match status" value="1"/>
</dbReference>
<feature type="modified residue" description="4-aspartylphosphate" evidence="2">
    <location>
        <position position="59"/>
    </location>
</feature>
<keyword evidence="4" id="KW-0808">Transferase</keyword>
<evidence type="ECO:0000256" key="1">
    <source>
        <dbReference type="ARBA" id="ARBA00022553"/>
    </source>
</evidence>
<evidence type="ECO:0000313" key="4">
    <source>
        <dbReference type="EMBL" id="ETR74706.1"/>
    </source>
</evidence>
<keyword evidence="1 2" id="KW-0597">Phosphoprotein</keyword>
<dbReference type="SUPFAM" id="SSF52172">
    <property type="entry name" value="CheY-like"/>
    <property type="match status" value="1"/>
</dbReference>
<comment type="caution">
    <text evidence="4">The sequence shown here is derived from an EMBL/GenBank/DDBJ whole genome shotgun (WGS) entry which is preliminary data.</text>
</comment>
<sequence length="371" mass="42196">MQTQENRKPTILIVDDNFINLNILLEFLNQEGFKTLIAQDGETAIRRAEFGLPDIILLDIMMAGMDGFETCKQLKNNELTRNIPVIFLTALTDTVNQMKGFEVGGVDYITKPFVPLDVIKCIKKQIKIKKQKEELSQLTPSISEDTEARDRFFSIIVHKMSKAFNQLHDLSRFFADSITELNTDEITVFDRHIFGSARNTINILETILDWGLLQQDALTVRPEKVDLYGIVSAALYTFQKLTRTRNLHMSHDIQPECYFQSDPEMAYRVLANLIVLTLAYPASDKIIIFAEKTDTHVTLMIKDTVLQSDILNDLKDSKDLLQTISTNDALPIQLTLALCQKMLELNDAKIGMQPTDNQQGSLFCVTWPCDP</sequence>
<proteinExistence type="predicted"/>
<dbReference type="AlphaFoldDB" id="A0A1V1PIQ2"/>
<dbReference type="SMART" id="SM00448">
    <property type="entry name" value="REC"/>
    <property type="match status" value="1"/>
</dbReference>
<reference evidence="5" key="1">
    <citation type="submission" date="2012-11" db="EMBL/GenBank/DDBJ databases">
        <authorList>
            <person name="Lucero-Rivera Y.E."/>
            <person name="Tovar-Ramirez D."/>
        </authorList>
    </citation>
    <scope>NUCLEOTIDE SEQUENCE [LARGE SCALE GENOMIC DNA]</scope>
    <source>
        <strain evidence="5">Araruama</strain>
    </source>
</reference>
<dbReference type="InterPro" id="IPR001789">
    <property type="entry name" value="Sig_transdc_resp-reg_receiver"/>
</dbReference>
<evidence type="ECO:0000259" key="3">
    <source>
        <dbReference type="PROSITE" id="PS50110"/>
    </source>
</evidence>
<evidence type="ECO:0000313" key="5">
    <source>
        <dbReference type="Proteomes" id="UP000189670"/>
    </source>
</evidence>
<organism evidence="4 5">
    <name type="scientific">Candidatus Magnetoglobus multicellularis str. Araruama</name>
    <dbReference type="NCBI Taxonomy" id="890399"/>
    <lineage>
        <taxon>Bacteria</taxon>
        <taxon>Pseudomonadati</taxon>
        <taxon>Thermodesulfobacteriota</taxon>
        <taxon>Desulfobacteria</taxon>
        <taxon>Desulfobacterales</taxon>
        <taxon>Desulfobacteraceae</taxon>
        <taxon>Candidatus Magnetoglobus</taxon>
    </lineage>
</organism>
<feature type="domain" description="Response regulatory" evidence="3">
    <location>
        <begin position="10"/>
        <end position="126"/>
    </location>
</feature>
<protein>
    <submittedName>
        <fullName evidence="4">Response regulator receiver sensor signal transduction histidine kinase</fullName>
    </submittedName>
</protein>
<dbReference type="GO" id="GO:0000155">
    <property type="term" value="F:phosphorelay sensor kinase activity"/>
    <property type="evidence" value="ECO:0007669"/>
    <property type="project" value="TreeGrafter"/>
</dbReference>
<dbReference type="Gene3D" id="3.40.50.2300">
    <property type="match status" value="1"/>
</dbReference>
<accession>A0A1V1PIQ2</accession>
<dbReference type="PANTHER" id="PTHR43547:SF2">
    <property type="entry name" value="HYBRID SIGNAL TRANSDUCTION HISTIDINE KINASE C"/>
    <property type="match status" value="1"/>
</dbReference>
<dbReference type="SUPFAM" id="SSF55874">
    <property type="entry name" value="ATPase domain of HSP90 chaperone/DNA topoisomerase II/histidine kinase"/>
    <property type="match status" value="1"/>
</dbReference>